<protein>
    <recommendedName>
        <fullName evidence="6">Probable succinyl-diaminopimelate desuccinylase</fullName>
        <ecNumber evidence="5">3.5.1.18</ecNumber>
    </recommendedName>
</protein>
<evidence type="ECO:0000256" key="6">
    <source>
        <dbReference type="ARBA" id="ARBA00016853"/>
    </source>
</evidence>
<gene>
    <name evidence="13" type="ORF">NF556_14970</name>
</gene>
<comment type="cofactor">
    <cofactor evidence="2">
        <name>Zn(2+)</name>
        <dbReference type="ChEBI" id="CHEBI:29105"/>
    </cofactor>
</comment>
<name>A0ABY4YRB2_9MICO</name>
<evidence type="ECO:0000256" key="3">
    <source>
        <dbReference type="ARBA" id="ARBA00005130"/>
    </source>
</evidence>
<evidence type="ECO:0000256" key="8">
    <source>
        <dbReference type="ARBA" id="ARBA00022801"/>
    </source>
</evidence>
<dbReference type="RefSeq" id="WP_252591745.1">
    <property type="nucleotide sequence ID" value="NZ_CP099489.1"/>
</dbReference>
<dbReference type="InterPro" id="IPR002933">
    <property type="entry name" value="Peptidase_M20"/>
</dbReference>
<dbReference type="EC" id="3.5.1.18" evidence="5"/>
<reference evidence="13" key="1">
    <citation type="submission" date="2022-06" db="EMBL/GenBank/DDBJ databases">
        <title>Ornithinimicrobium HY1793.</title>
        <authorList>
            <person name="Huang Y."/>
        </authorList>
    </citation>
    <scope>NUCLEOTIDE SEQUENCE</scope>
    <source>
        <strain evidence="13">HY1793</strain>
    </source>
</reference>
<keyword evidence="10" id="KW-0170">Cobalt</keyword>
<accession>A0ABY4YRB2</accession>
<dbReference type="InterPro" id="IPR010182">
    <property type="entry name" value="ArgE/DapE"/>
</dbReference>
<evidence type="ECO:0000256" key="9">
    <source>
        <dbReference type="ARBA" id="ARBA00022833"/>
    </source>
</evidence>
<sequence length="414" mass="42517">MPTSWDSVPLTSDIGPVEARVLDLIDPQALVELTQALVRAPGQNPPGEEAASAAVLAAACRDRGLEVEISEVAPGRPNVSATLPAGAGGSGGAGGAGGGLLLLGHTDVVPPGEGWSADPYEGGLRDGRLYGRGTADMKGGLAACVVALDALRRSGVSLSGPVELAALVDEEETGLGIHHYMTADRSAFRGCVVAEPTDLQTIVAARGAAYVEVAVHGVAAHSGRPDDGRNAIYGAARVIEELRRWHGELAARAHPLVGPPTWSVGLVDGGQGTSTVPAHAHLSVDRRLLPGEDAEQVLADVHERLGQLGLADDGLTFEVWMPMSMPGFETPADHPFVAATDRALQESGGPGLELAGWTAACDGGFLARDAGVPTLVLGPGSVNDQAHRPDESVAVEDLLIAARTYALLALRLLT</sequence>
<dbReference type="InterPro" id="IPR050072">
    <property type="entry name" value="Peptidase_M20A"/>
</dbReference>
<keyword evidence="14" id="KW-1185">Reference proteome</keyword>
<dbReference type="Pfam" id="PF01546">
    <property type="entry name" value="Peptidase_M20"/>
    <property type="match status" value="1"/>
</dbReference>
<dbReference type="InterPro" id="IPR001261">
    <property type="entry name" value="ArgE/DapE_CS"/>
</dbReference>
<feature type="domain" description="Peptidase M20 dimerisation" evidence="12">
    <location>
        <begin position="204"/>
        <end position="310"/>
    </location>
</feature>
<dbReference type="CDD" id="cd08659">
    <property type="entry name" value="M20_ArgE_DapE-like"/>
    <property type="match status" value="1"/>
</dbReference>
<evidence type="ECO:0000313" key="14">
    <source>
        <dbReference type="Proteomes" id="UP001056455"/>
    </source>
</evidence>
<dbReference type="EMBL" id="CP099489">
    <property type="protein sequence ID" value="USQ78918.1"/>
    <property type="molecule type" value="Genomic_DNA"/>
</dbReference>
<dbReference type="NCBIfam" id="TIGR01910">
    <property type="entry name" value="DapE-ArgE"/>
    <property type="match status" value="1"/>
</dbReference>
<dbReference type="Pfam" id="PF07687">
    <property type="entry name" value="M20_dimer"/>
    <property type="match status" value="1"/>
</dbReference>
<evidence type="ECO:0000313" key="13">
    <source>
        <dbReference type="EMBL" id="USQ78918.1"/>
    </source>
</evidence>
<dbReference type="Proteomes" id="UP001056455">
    <property type="component" value="Chromosome"/>
</dbReference>
<comment type="catalytic activity">
    <reaction evidence="11">
        <text>N-succinyl-(2S,6S)-2,6-diaminopimelate + H2O = (2S,6S)-2,6-diaminopimelate + succinate</text>
        <dbReference type="Rhea" id="RHEA:22608"/>
        <dbReference type="ChEBI" id="CHEBI:15377"/>
        <dbReference type="ChEBI" id="CHEBI:30031"/>
        <dbReference type="ChEBI" id="CHEBI:57609"/>
        <dbReference type="ChEBI" id="CHEBI:58087"/>
        <dbReference type="EC" id="3.5.1.18"/>
    </reaction>
</comment>
<dbReference type="SUPFAM" id="SSF55031">
    <property type="entry name" value="Bacterial exopeptidase dimerisation domain"/>
    <property type="match status" value="1"/>
</dbReference>
<evidence type="ECO:0000256" key="7">
    <source>
        <dbReference type="ARBA" id="ARBA00022723"/>
    </source>
</evidence>
<evidence type="ECO:0000259" key="12">
    <source>
        <dbReference type="Pfam" id="PF07687"/>
    </source>
</evidence>
<dbReference type="Gene3D" id="3.30.70.360">
    <property type="match status" value="1"/>
</dbReference>
<dbReference type="PROSITE" id="PS00759">
    <property type="entry name" value="ARGE_DAPE_CPG2_2"/>
    <property type="match status" value="1"/>
</dbReference>
<dbReference type="PROSITE" id="PS00758">
    <property type="entry name" value="ARGE_DAPE_CPG2_1"/>
    <property type="match status" value="1"/>
</dbReference>
<evidence type="ECO:0000256" key="11">
    <source>
        <dbReference type="ARBA" id="ARBA00051301"/>
    </source>
</evidence>
<comment type="similarity">
    <text evidence="4">Belongs to the peptidase M20A family.</text>
</comment>
<comment type="cofactor">
    <cofactor evidence="1">
        <name>Co(2+)</name>
        <dbReference type="ChEBI" id="CHEBI:48828"/>
    </cofactor>
</comment>
<dbReference type="SUPFAM" id="SSF53187">
    <property type="entry name" value="Zn-dependent exopeptidases"/>
    <property type="match status" value="1"/>
</dbReference>
<keyword evidence="9" id="KW-0862">Zinc</keyword>
<evidence type="ECO:0000256" key="4">
    <source>
        <dbReference type="ARBA" id="ARBA00006247"/>
    </source>
</evidence>
<evidence type="ECO:0000256" key="10">
    <source>
        <dbReference type="ARBA" id="ARBA00023285"/>
    </source>
</evidence>
<keyword evidence="8" id="KW-0378">Hydrolase</keyword>
<evidence type="ECO:0000256" key="2">
    <source>
        <dbReference type="ARBA" id="ARBA00001947"/>
    </source>
</evidence>
<evidence type="ECO:0000256" key="5">
    <source>
        <dbReference type="ARBA" id="ARBA00011921"/>
    </source>
</evidence>
<keyword evidence="7" id="KW-0479">Metal-binding</keyword>
<dbReference type="InterPro" id="IPR036264">
    <property type="entry name" value="Bact_exopeptidase_dim_dom"/>
</dbReference>
<comment type="pathway">
    <text evidence="3">Amino-acid biosynthesis; L-lysine biosynthesis via DAP pathway; LL-2,6-diaminopimelate from (S)-tetrahydrodipicolinate (succinylase route): step 3/3.</text>
</comment>
<dbReference type="PANTHER" id="PTHR43808">
    <property type="entry name" value="ACETYLORNITHINE DEACETYLASE"/>
    <property type="match status" value="1"/>
</dbReference>
<organism evidence="13 14">
    <name type="scientific">Ornithinimicrobium faecis</name>
    <dbReference type="NCBI Taxonomy" id="2934158"/>
    <lineage>
        <taxon>Bacteria</taxon>
        <taxon>Bacillati</taxon>
        <taxon>Actinomycetota</taxon>
        <taxon>Actinomycetes</taxon>
        <taxon>Micrococcales</taxon>
        <taxon>Ornithinimicrobiaceae</taxon>
        <taxon>Ornithinimicrobium</taxon>
    </lineage>
</organism>
<proteinExistence type="inferred from homology"/>
<evidence type="ECO:0000256" key="1">
    <source>
        <dbReference type="ARBA" id="ARBA00001941"/>
    </source>
</evidence>
<dbReference type="Gene3D" id="3.40.630.10">
    <property type="entry name" value="Zn peptidases"/>
    <property type="match status" value="2"/>
</dbReference>
<dbReference type="InterPro" id="IPR011650">
    <property type="entry name" value="Peptidase_M20_dimer"/>
</dbReference>